<gene>
    <name evidence="3" type="ORF">FJQ54_16250</name>
</gene>
<comment type="caution">
    <text evidence="3">The sequence shown here is derived from an EMBL/GenBank/DDBJ whole genome shotgun (WGS) entry which is preliminary data.</text>
</comment>
<feature type="signal peptide" evidence="2">
    <location>
        <begin position="1"/>
        <end position="23"/>
    </location>
</feature>
<dbReference type="AlphaFoldDB" id="A0A501XDD7"/>
<evidence type="ECO:0000313" key="4">
    <source>
        <dbReference type="Proteomes" id="UP000319897"/>
    </source>
</evidence>
<organism evidence="3 4">
    <name type="scientific">Sandaracinobacter neustonicus</name>
    <dbReference type="NCBI Taxonomy" id="1715348"/>
    <lineage>
        <taxon>Bacteria</taxon>
        <taxon>Pseudomonadati</taxon>
        <taxon>Pseudomonadota</taxon>
        <taxon>Alphaproteobacteria</taxon>
        <taxon>Sphingomonadales</taxon>
        <taxon>Sphingosinicellaceae</taxon>
        <taxon>Sandaracinobacter</taxon>
    </lineage>
</organism>
<dbReference type="OrthoDB" id="7473015at2"/>
<keyword evidence="2" id="KW-0732">Signal</keyword>
<dbReference type="Proteomes" id="UP000319897">
    <property type="component" value="Unassembled WGS sequence"/>
</dbReference>
<evidence type="ECO:0000256" key="2">
    <source>
        <dbReference type="SAM" id="SignalP"/>
    </source>
</evidence>
<dbReference type="PROSITE" id="PS51257">
    <property type="entry name" value="PROKAR_LIPOPROTEIN"/>
    <property type="match status" value="1"/>
</dbReference>
<protein>
    <recommendedName>
        <fullName evidence="5">DUF5333 domain-containing protein</fullName>
    </recommendedName>
</protein>
<sequence>MRAWANLLASLALAGVVAAPVSAACWEADEYEAARMRDLQTVLMVSALKCGHSDATMPGAYNSWVRRAKDKLLAGEQKLLAHFVREGDKAKYDKFTTALANRYSQYAEDVKFCARAKLLLEADEKSNGVLEEVALLLNSRPNGVEEMCPPKRPAGSQIIISPFDPIPDPNKPPENSIAAAPEAAPSAPAPAEAPKPEATPDATVSAPPQ</sequence>
<evidence type="ECO:0000256" key="1">
    <source>
        <dbReference type="SAM" id="MobiDB-lite"/>
    </source>
</evidence>
<name>A0A501XDD7_9SPHN</name>
<proteinExistence type="predicted"/>
<dbReference type="EMBL" id="VFSU01000034">
    <property type="protein sequence ID" value="TPE58605.1"/>
    <property type="molecule type" value="Genomic_DNA"/>
</dbReference>
<reference evidence="3 4" key="1">
    <citation type="submission" date="2019-06" db="EMBL/GenBank/DDBJ databases">
        <authorList>
            <person name="Lee I."/>
            <person name="Jang G.I."/>
            <person name="Hwang C.Y."/>
        </authorList>
    </citation>
    <scope>NUCLEOTIDE SEQUENCE [LARGE SCALE GENOMIC DNA]</scope>
    <source>
        <strain evidence="3 4">PAMC 28131</strain>
    </source>
</reference>
<keyword evidence="4" id="KW-1185">Reference proteome</keyword>
<dbReference type="RefSeq" id="WP_140929457.1">
    <property type="nucleotide sequence ID" value="NZ_VFSU01000034.1"/>
</dbReference>
<feature type="chain" id="PRO_5021407898" description="DUF5333 domain-containing protein" evidence="2">
    <location>
        <begin position="24"/>
        <end position="209"/>
    </location>
</feature>
<accession>A0A501XDD7</accession>
<feature type="region of interest" description="Disordered" evidence="1">
    <location>
        <begin position="148"/>
        <end position="209"/>
    </location>
</feature>
<evidence type="ECO:0008006" key="5">
    <source>
        <dbReference type="Google" id="ProtNLM"/>
    </source>
</evidence>
<evidence type="ECO:0000313" key="3">
    <source>
        <dbReference type="EMBL" id="TPE58605.1"/>
    </source>
</evidence>
<feature type="compositionally biased region" description="Low complexity" evidence="1">
    <location>
        <begin position="173"/>
        <end position="186"/>
    </location>
</feature>